<reference evidence="2 3" key="1">
    <citation type="submission" date="2024-01" db="EMBL/GenBank/DDBJ databases">
        <title>The genome of the rayed Mediterranean limpet Patella caerulea (Linnaeus, 1758).</title>
        <authorList>
            <person name="Anh-Thu Weber A."/>
            <person name="Halstead-Nussloch G."/>
        </authorList>
    </citation>
    <scope>NUCLEOTIDE SEQUENCE [LARGE SCALE GENOMIC DNA]</scope>
    <source>
        <strain evidence="2">AATW-2023a</strain>
        <tissue evidence="2">Whole specimen</tissue>
    </source>
</reference>
<sequence>MIRDPRRVKSARPCFQPVVHDVSRYIIHPYISNADDDTLINIMTLVNSQKYTEDSPDRPQSYAGQPSRMSSPVPSPAHAWRSASALPPYQPLFEKPGQIQKRQVQKSAKYRSRLSHGSIRSPMNSGTIKSSLEDLYLVPGNRREDSHRRLQTPYRLSTAGECSPQTPGRYFDTTNGLCSSPRPSRHYLPHCSISRRPFTAKHSAPRVKVQKIKLHKKRDLELTDE</sequence>
<evidence type="ECO:0000256" key="1">
    <source>
        <dbReference type="SAM" id="MobiDB-lite"/>
    </source>
</evidence>
<gene>
    <name evidence="2" type="ORF">SNE40_012250</name>
</gene>
<evidence type="ECO:0000313" key="3">
    <source>
        <dbReference type="Proteomes" id="UP001347796"/>
    </source>
</evidence>
<evidence type="ECO:0000313" key="2">
    <source>
        <dbReference type="EMBL" id="KAK6180029.1"/>
    </source>
</evidence>
<feature type="region of interest" description="Disordered" evidence="1">
    <location>
        <begin position="50"/>
        <end position="126"/>
    </location>
</feature>
<protein>
    <submittedName>
        <fullName evidence="2">Uncharacterized protein</fullName>
    </submittedName>
</protein>
<dbReference type="Proteomes" id="UP001347796">
    <property type="component" value="Unassembled WGS sequence"/>
</dbReference>
<dbReference type="AlphaFoldDB" id="A0AAN8PN00"/>
<dbReference type="EMBL" id="JAZGQO010000008">
    <property type="protein sequence ID" value="KAK6180029.1"/>
    <property type="molecule type" value="Genomic_DNA"/>
</dbReference>
<proteinExistence type="predicted"/>
<feature type="compositionally biased region" description="Polar residues" evidence="1">
    <location>
        <begin position="62"/>
        <end position="72"/>
    </location>
</feature>
<accession>A0AAN8PN00</accession>
<name>A0AAN8PN00_PATCE</name>
<keyword evidence="3" id="KW-1185">Reference proteome</keyword>
<organism evidence="2 3">
    <name type="scientific">Patella caerulea</name>
    <name type="common">Rayed Mediterranean limpet</name>
    <dbReference type="NCBI Taxonomy" id="87958"/>
    <lineage>
        <taxon>Eukaryota</taxon>
        <taxon>Metazoa</taxon>
        <taxon>Spiralia</taxon>
        <taxon>Lophotrochozoa</taxon>
        <taxon>Mollusca</taxon>
        <taxon>Gastropoda</taxon>
        <taxon>Patellogastropoda</taxon>
        <taxon>Patelloidea</taxon>
        <taxon>Patellidae</taxon>
        <taxon>Patella</taxon>
    </lineage>
</organism>
<comment type="caution">
    <text evidence="2">The sequence shown here is derived from an EMBL/GenBank/DDBJ whole genome shotgun (WGS) entry which is preliminary data.</text>
</comment>